<name>A0ABX7B7P2_9PROT</name>
<keyword evidence="1" id="KW-1133">Transmembrane helix</keyword>
<dbReference type="Proteomes" id="UP000595197">
    <property type="component" value="Chromosome"/>
</dbReference>
<reference evidence="2" key="1">
    <citation type="submission" date="2021-02" db="EMBL/GenBank/DDBJ databases">
        <title>Skermanella TT6 skin isolate.</title>
        <authorList>
            <person name="Lee K."/>
            <person name="Ganzorig M."/>
        </authorList>
    </citation>
    <scope>NUCLEOTIDE SEQUENCE</scope>
    <source>
        <strain evidence="2">TT6</strain>
    </source>
</reference>
<evidence type="ECO:0000313" key="2">
    <source>
        <dbReference type="EMBL" id="QQP90381.1"/>
    </source>
</evidence>
<dbReference type="RefSeq" id="WP_201077417.1">
    <property type="nucleotide sequence ID" value="NZ_CP067420.1"/>
</dbReference>
<feature type="transmembrane region" description="Helical" evidence="1">
    <location>
        <begin position="85"/>
        <end position="107"/>
    </location>
</feature>
<feature type="transmembrane region" description="Helical" evidence="1">
    <location>
        <begin position="59"/>
        <end position="79"/>
    </location>
</feature>
<feature type="transmembrane region" description="Helical" evidence="1">
    <location>
        <begin position="445"/>
        <end position="464"/>
    </location>
</feature>
<feature type="transmembrane region" description="Helical" evidence="1">
    <location>
        <begin position="184"/>
        <end position="200"/>
    </location>
</feature>
<feature type="transmembrane region" description="Helical" evidence="1">
    <location>
        <begin position="415"/>
        <end position="433"/>
    </location>
</feature>
<feature type="transmembrane region" description="Helical" evidence="1">
    <location>
        <begin position="470"/>
        <end position="491"/>
    </location>
</feature>
<proteinExistence type="predicted"/>
<gene>
    <name evidence="2" type="ORF">IGS68_03735</name>
</gene>
<feature type="transmembrane region" description="Helical" evidence="1">
    <location>
        <begin position="162"/>
        <end position="178"/>
    </location>
</feature>
<accession>A0ABX7B7P2</accession>
<keyword evidence="1" id="KW-0472">Membrane</keyword>
<evidence type="ECO:0000256" key="1">
    <source>
        <dbReference type="SAM" id="Phobius"/>
    </source>
</evidence>
<keyword evidence="1" id="KW-0812">Transmembrane</keyword>
<keyword evidence="3" id="KW-1185">Reference proteome</keyword>
<dbReference type="EMBL" id="CP067420">
    <property type="protein sequence ID" value="QQP90381.1"/>
    <property type="molecule type" value="Genomic_DNA"/>
</dbReference>
<protein>
    <recommendedName>
        <fullName evidence="4">Glycosyltransferase RgtA/B/C/D-like domain-containing protein</fullName>
    </recommendedName>
</protein>
<feature type="transmembrane region" description="Helical" evidence="1">
    <location>
        <begin position="114"/>
        <end position="135"/>
    </location>
</feature>
<evidence type="ECO:0008006" key="4">
    <source>
        <dbReference type="Google" id="ProtNLM"/>
    </source>
</evidence>
<feature type="transmembrane region" description="Helical" evidence="1">
    <location>
        <begin position="25"/>
        <end position="47"/>
    </location>
</feature>
<evidence type="ECO:0000313" key="3">
    <source>
        <dbReference type="Proteomes" id="UP000595197"/>
    </source>
</evidence>
<organism evidence="2 3">
    <name type="scientific">Skermanella cutis</name>
    <dbReference type="NCBI Taxonomy" id="2775420"/>
    <lineage>
        <taxon>Bacteria</taxon>
        <taxon>Pseudomonadati</taxon>
        <taxon>Pseudomonadota</taxon>
        <taxon>Alphaproteobacteria</taxon>
        <taxon>Rhodospirillales</taxon>
        <taxon>Azospirillaceae</taxon>
        <taxon>Skermanella</taxon>
    </lineage>
</organism>
<sequence length="518" mass="56244">MPRFETPSPLTRILHLDAALARSPWARVAVAVLALALTLAMAYLLAGKREVIAADTRDYLAFSPLRVFGYPTFLVMMQAIGDVRITSVVVQTALYFASSVFLALTVLRASRSLALTLVLTVLLYGNIVTTTYNFIAVTESLITSSAMVALGALLRFYRTRKLSWFAVICAVAVFNIVIRPAGQVYLPFLAVVAVYAWLAMRVGPIRMAASIAVAALVSYGSINAVNHAVHGFTGTNSNHGTGLLGKAMLLAPKHAGDFAGTPLQDEVAELAAIMEPVVTRLDRMEDPRARTLVSQTYVNYLRFGVLFPTYRERHGHADGWDRELHVRDIAGAIVEKDPLGYLELSFREFMALVTLAPIMTASEAEAARADVERQAPWPYDGDESWEYEAGPRLLKMEVGIGTEQRGTATVIAFRAVYYGFYVIGIGAALVMAATMVRRRPVGWEIQMIGSCAILYGGTITMTALGDVGGVRYLVPIWPCIAVSWICAAGWLKEMALAGGRNHAEGYAPAGPSTRRAVS</sequence>
<feature type="transmembrane region" description="Helical" evidence="1">
    <location>
        <begin position="141"/>
        <end position="157"/>
    </location>
</feature>